<dbReference type="Proteomes" id="UP001303889">
    <property type="component" value="Unassembled WGS sequence"/>
</dbReference>
<dbReference type="AlphaFoldDB" id="A0AAN6MQI3"/>
<evidence type="ECO:0000259" key="2">
    <source>
        <dbReference type="PROSITE" id="PS50280"/>
    </source>
</evidence>
<reference evidence="3" key="2">
    <citation type="submission" date="2023-05" db="EMBL/GenBank/DDBJ databases">
        <authorList>
            <consortium name="Lawrence Berkeley National Laboratory"/>
            <person name="Steindorff A."/>
            <person name="Hensen N."/>
            <person name="Bonometti L."/>
            <person name="Westerberg I."/>
            <person name="Brannstrom I.O."/>
            <person name="Guillou S."/>
            <person name="Cros-Aarteil S."/>
            <person name="Calhoun S."/>
            <person name="Haridas S."/>
            <person name="Kuo A."/>
            <person name="Mondo S."/>
            <person name="Pangilinan J."/>
            <person name="Riley R."/>
            <person name="Labutti K."/>
            <person name="Andreopoulos B."/>
            <person name="Lipzen A."/>
            <person name="Chen C."/>
            <person name="Yanf M."/>
            <person name="Daum C."/>
            <person name="Ng V."/>
            <person name="Clum A."/>
            <person name="Ohm R."/>
            <person name="Martin F."/>
            <person name="Silar P."/>
            <person name="Natvig D."/>
            <person name="Lalanne C."/>
            <person name="Gautier V."/>
            <person name="Ament-Velasquez S.L."/>
            <person name="Kruys A."/>
            <person name="Hutchinson M.I."/>
            <person name="Powell A.J."/>
            <person name="Barry K."/>
            <person name="Miller A.N."/>
            <person name="Grigoriev I.V."/>
            <person name="Debuchy R."/>
            <person name="Gladieux P."/>
            <person name="Thoren M.H."/>
            <person name="Johannesson H."/>
        </authorList>
    </citation>
    <scope>NUCLEOTIDE SEQUENCE</scope>
    <source>
        <strain evidence="3">CBS 103.79</strain>
    </source>
</reference>
<proteinExistence type="predicted"/>
<dbReference type="PANTHER" id="PTHR47332">
    <property type="entry name" value="SET DOMAIN-CONTAINING PROTEIN 5"/>
    <property type="match status" value="1"/>
</dbReference>
<dbReference type="InterPro" id="IPR046341">
    <property type="entry name" value="SET_dom_sf"/>
</dbReference>
<feature type="chain" id="PRO_5042996405" evidence="1">
    <location>
        <begin position="27"/>
        <end position="413"/>
    </location>
</feature>
<evidence type="ECO:0000313" key="3">
    <source>
        <dbReference type="EMBL" id="KAK3904118.1"/>
    </source>
</evidence>
<comment type="caution">
    <text evidence="3">The sequence shown here is derived from an EMBL/GenBank/DDBJ whole genome shotgun (WGS) entry which is preliminary data.</text>
</comment>
<dbReference type="PROSITE" id="PS50280">
    <property type="entry name" value="SET"/>
    <property type="match status" value="1"/>
</dbReference>
<evidence type="ECO:0000256" key="1">
    <source>
        <dbReference type="SAM" id="SignalP"/>
    </source>
</evidence>
<accession>A0AAN6MQI3</accession>
<dbReference type="InterPro" id="IPR001214">
    <property type="entry name" value="SET_dom"/>
</dbReference>
<feature type="domain" description="SET" evidence="2">
    <location>
        <begin position="141"/>
        <end position="288"/>
    </location>
</feature>
<organism evidence="3 4">
    <name type="scientific">Staphylotrichum tortipilum</name>
    <dbReference type="NCBI Taxonomy" id="2831512"/>
    <lineage>
        <taxon>Eukaryota</taxon>
        <taxon>Fungi</taxon>
        <taxon>Dikarya</taxon>
        <taxon>Ascomycota</taxon>
        <taxon>Pezizomycotina</taxon>
        <taxon>Sordariomycetes</taxon>
        <taxon>Sordariomycetidae</taxon>
        <taxon>Sordariales</taxon>
        <taxon>Chaetomiaceae</taxon>
        <taxon>Staphylotrichum</taxon>
    </lineage>
</organism>
<dbReference type="SUPFAM" id="SSF82199">
    <property type="entry name" value="SET domain"/>
    <property type="match status" value="1"/>
</dbReference>
<keyword evidence="1" id="KW-0732">Signal</keyword>
<dbReference type="PANTHER" id="PTHR47332:SF6">
    <property type="entry name" value="SET DOMAIN-CONTAINING PROTEIN"/>
    <property type="match status" value="1"/>
</dbReference>
<name>A0AAN6MQI3_9PEZI</name>
<reference evidence="3" key="1">
    <citation type="journal article" date="2023" name="Mol. Phylogenet. Evol.">
        <title>Genome-scale phylogeny and comparative genomics of the fungal order Sordariales.</title>
        <authorList>
            <person name="Hensen N."/>
            <person name="Bonometti L."/>
            <person name="Westerberg I."/>
            <person name="Brannstrom I.O."/>
            <person name="Guillou S."/>
            <person name="Cros-Aarteil S."/>
            <person name="Calhoun S."/>
            <person name="Haridas S."/>
            <person name="Kuo A."/>
            <person name="Mondo S."/>
            <person name="Pangilinan J."/>
            <person name="Riley R."/>
            <person name="LaButti K."/>
            <person name="Andreopoulos B."/>
            <person name="Lipzen A."/>
            <person name="Chen C."/>
            <person name="Yan M."/>
            <person name="Daum C."/>
            <person name="Ng V."/>
            <person name="Clum A."/>
            <person name="Steindorff A."/>
            <person name="Ohm R.A."/>
            <person name="Martin F."/>
            <person name="Silar P."/>
            <person name="Natvig D.O."/>
            <person name="Lalanne C."/>
            <person name="Gautier V."/>
            <person name="Ament-Velasquez S.L."/>
            <person name="Kruys A."/>
            <person name="Hutchinson M.I."/>
            <person name="Powell A.J."/>
            <person name="Barry K."/>
            <person name="Miller A.N."/>
            <person name="Grigoriev I.V."/>
            <person name="Debuchy R."/>
            <person name="Gladieux P."/>
            <person name="Hiltunen Thoren M."/>
            <person name="Johannesson H."/>
        </authorList>
    </citation>
    <scope>NUCLEOTIDE SEQUENCE</scope>
    <source>
        <strain evidence="3">CBS 103.79</strain>
    </source>
</reference>
<sequence length="413" mass="45032">MARFAKTAVLTVVSVALLCSPTSASATNETLRATDRTQQPLLNTDCLPGPFQHANFPACFTGPNPDDASSFAPWTHRPYCPPNTTYCVFTNADFQGPGRGVSIIDEQPPKANANTTPAVFSISRLLSSAPIHTQGPKHSSPSYEVRDIPGKGKGLVATRKIRRGEVFMVDYVAVVADGRFPTRVRRAQGRRLLAEAIERLPMGKEVLSLARSSSDPENVPAVEDVMKTNSFSVEIDGGEYMALFPRIARMNHACKPSALTHFNSTTLSNTVTAFRDILPNEEITISYTPFNLPSPARHTALLQKWGFTCTCALCTSPPSLLAASDKRRTTISRLGDKVVKLVSKGNPEALRRAAEMYEEVVHAAEREEGLVPHMGGHYEVLGRLWIAAGEGERGVGWVRRGREEERGFEEGGA</sequence>
<evidence type="ECO:0000313" key="4">
    <source>
        <dbReference type="Proteomes" id="UP001303889"/>
    </source>
</evidence>
<dbReference type="Gene3D" id="2.170.270.10">
    <property type="entry name" value="SET domain"/>
    <property type="match status" value="1"/>
</dbReference>
<dbReference type="CDD" id="cd20071">
    <property type="entry name" value="SET_SMYD"/>
    <property type="match status" value="1"/>
</dbReference>
<dbReference type="InterPro" id="IPR053185">
    <property type="entry name" value="SET_domain_protein"/>
</dbReference>
<protein>
    <submittedName>
        <fullName evidence="3">SET domain-containing protein 5</fullName>
    </submittedName>
</protein>
<feature type="signal peptide" evidence="1">
    <location>
        <begin position="1"/>
        <end position="26"/>
    </location>
</feature>
<gene>
    <name evidence="3" type="ORF">C8A05DRAFT_32127</name>
</gene>
<dbReference type="Pfam" id="PF00856">
    <property type="entry name" value="SET"/>
    <property type="match status" value="1"/>
</dbReference>
<dbReference type="SMART" id="SM00317">
    <property type="entry name" value="SET"/>
    <property type="match status" value="1"/>
</dbReference>
<keyword evidence="4" id="KW-1185">Reference proteome</keyword>
<dbReference type="EMBL" id="MU855413">
    <property type="protein sequence ID" value="KAK3904118.1"/>
    <property type="molecule type" value="Genomic_DNA"/>
</dbReference>